<protein>
    <submittedName>
        <fullName evidence="8">Transthyretin-like family protein</fullName>
    </submittedName>
</protein>
<keyword evidence="7" id="KW-1185">Reference proteome</keyword>
<evidence type="ECO:0000256" key="2">
    <source>
        <dbReference type="ARBA" id="ARBA00010112"/>
    </source>
</evidence>
<dbReference type="Pfam" id="PF01060">
    <property type="entry name" value="TTR-52"/>
    <property type="match status" value="2"/>
</dbReference>
<dbReference type="Gene3D" id="2.60.40.3330">
    <property type="match status" value="2"/>
</dbReference>
<dbReference type="EMBL" id="UYWY01001194">
    <property type="protein sequence ID" value="VDM26362.1"/>
    <property type="molecule type" value="Genomic_DNA"/>
</dbReference>
<keyword evidence="3" id="KW-0964">Secreted</keyword>
<proteinExistence type="inferred from homology"/>
<evidence type="ECO:0000256" key="3">
    <source>
        <dbReference type="ARBA" id="ARBA00022525"/>
    </source>
</evidence>
<evidence type="ECO:0000313" key="8">
    <source>
        <dbReference type="WBParaSite" id="TCNE_0000153701-mRNA-1"/>
    </source>
</evidence>
<dbReference type="GO" id="GO:0005576">
    <property type="term" value="C:extracellular region"/>
    <property type="evidence" value="ECO:0007669"/>
    <property type="project" value="UniProtKB-SubCell"/>
</dbReference>
<reference evidence="6 7" key="2">
    <citation type="submission" date="2018-11" db="EMBL/GenBank/DDBJ databases">
        <authorList>
            <consortium name="Pathogen Informatics"/>
        </authorList>
    </citation>
    <scope>NUCLEOTIDE SEQUENCE [LARGE SCALE GENOMIC DNA]</scope>
</reference>
<evidence type="ECO:0000256" key="4">
    <source>
        <dbReference type="ARBA" id="ARBA00022729"/>
    </source>
</evidence>
<keyword evidence="4 5" id="KW-0732">Signal</keyword>
<evidence type="ECO:0000313" key="6">
    <source>
        <dbReference type="EMBL" id="VDM26362.1"/>
    </source>
</evidence>
<dbReference type="InterPro" id="IPR038479">
    <property type="entry name" value="Transthyretin-like_sf"/>
</dbReference>
<sequence>MNNWLFLIALPIACALPSLKIGRTQSAAVKGVLMCNGKPAVGVKVKLYDDDRGVDLDDLMDEGITDAQGRFELRGHETEITNIDPKLNVYHDCNDENIPCLKKFSIMIPDSFITEGDKPKKVFDAGTLNLAVVYAVPSLLQIGKTQSVAVKGKLLCNGEPIANVKLKLYDVDTLDLDDLMAEGKSNANGTFYLSGTETELTTIDPKLNIYHNCNDERKVSRIYNSIFFLYNHNYRKSPKKISKTTGFQL</sequence>
<evidence type="ECO:0000256" key="1">
    <source>
        <dbReference type="ARBA" id="ARBA00004613"/>
    </source>
</evidence>
<feature type="chain" id="PRO_5044552915" evidence="5">
    <location>
        <begin position="16"/>
        <end position="249"/>
    </location>
</feature>
<comment type="similarity">
    <text evidence="2">Belongs to the nematode transthyretin-like family.</text>
</comment>
<dbReference type="AlphaFoldDB" id="A0A183TZ68"/>
<dbReference type="InterPro" id="IPR001534">
    <property type="entry name" value="Transthyretin-like"/>
</dbReference>
<feature type="signal peptide" evidence="5">
    <location>
        <begin position="1"/>
        <end position="15"/>
    </location>
</feature>
<dbReference type="Proteomes" id="UP000050794">
    <property type="component" value="Unassembled WGS sequence"/>
</dbReference>
<dbReference type="PANTHER" id="PTHR21700:SF3">
    <property type="entry name" value="TRANSTHYRETIN-LIKE PROTEIN 5"/>
    <property type="match status" value="1"/>
</dbReference>
<gene>
    <name evidence="6" type="ORF">TCNE_LOCUS1538</name>
</gene>
<dbReference type="PANTHER" id="PTHR21700">
    <property type="entry name" value="TRANSTHYRETIN-LIKE FAMILY PROTEIN-RELATED"/>
    <property type="match status" value="1"/>
</dbReference>
<reference evidence="8" key="1">
    <citation type="submission" date="2016-06" db="UniProtKB">
        <authorList>
            <consortium name="WormBaseParasite"/>
        </authorList>
    </citation>
    <scope>IDENTIFICATION</scope>
</reference>
<accession>A0A183TZ68</accession>
<evidence type="ECO:0000256" key="5">
    <source>
        <dbReference type="SAM" id="SignalP"/>
    </source>
</evidence>
<dbReference type="WBParaSite" id="TCNE_0000153701-mRNA-1">
    <property type="protein sequence ID" value="TCNE_0000153701-mRNA-1"/>
    <property type="gene ID" value="TCNE_0000153701"/>
</dbReference>
<comment type="subcellular location">
    <subcellularLocation>
        <location evidence="1">Secreted</location>
    </subcellularLocation>
</comment>
<evidence type="ECO:0000313" key="7">
    <source>
        <dbReference type="Proteomes" id="UP000050794"/>
    </source>
</evidence>
<organism evidence="7 8">
    <name type="scientific">Toxocara canis</name>
    <name type="common">Canine roundworm</name>
    <dbReference type="NCBI Taxonomy" id="6265"/>
    <lineage>
        <taxon>Eukaryota</taxon>
        <taxon>Metazoa</taxon>
        <taxon>Ecdysozoa</taxon>
        <taxon>Nematoda</taxon>
        <taxon>Chromadorea</taxon>
        <taxon>Rhabditida</taxon>
        <taxon>Spirurina</taxon>
        <taxon>Ascaridomorpha</taxon>
        <taxon>Ascaridoidea</taxon>
        <taxon>Toxocaridae</taxon>
        <taxon>Toxocara</taxon>
    </lineage>
</organism>
<name>A0A183TZ68_TOXCA</name>
<dbReference type="GO" id="GO:0009986">
    <property type="term" value="C:cell surface"/>
    <property type="evidence" value="ECO:0007669"/>
    <property type="project" value="InterPro"/>
</dbReference>